<accession>A0A4Y9F2V3</accession>
<evidence type="ECO:0000313" key="3">
    <source>
        <dbReference type="Proteomes" id="UP000297951"/>
    </source>
</evidence>
<feature type="signal peptide" evidence="1">
    <location>
        <begin position="1"/>
        <end position="31"/>
    </location>
</feature>
<dbReference type="AlphaFoldDB" id="A0A4Y9F2V3"/>
<proteinExistence type="predicted"/>
<comment type="caution">
    <text evidence="2">The sequence shown here is derived from an EMBL/GenBank/DDBJ whole genome shotgun (WGS) entry which is preliminary data.</text>
</comment>
<dbReference type="EMBL" id="SPQC01000033">
    <property type="protein sequence ID" value="TFU21386.1"/>
    <property type="molecule type" value="Genomic_DNA"/>
</dbReference>
<dbReference type="SUPFAM" id="SSF52266">
    <property type="entry name" value="SGNH hydrolase"/>
    <property type="match status" value="2"/>
</dbReference>
<dbReference type="OrthoDB" id="4791919at2"/>
<organism evidence="2 3">
    <name type="scientific">Rothia nasimurium</name>
    <dbReference type="NCBI Taxonomy" id="85336"/>
    <lineage>
        <taxon>Bacteria</taxon>
        <taxon>Bacillati</taxon>
        <taxon>Actinomycetota</taxon>
        <taxon>Actinomycetes</taxon>
        <taxon>Micrococcales</taxon>
        <taxon>Micrococcaceae</taxon>
        <taxon>Rothia</taxon>
    </lineage>
</organism>
<evidence type="ECO:0000313" key="2">
    <source>
        <dbReference type="EMBL" id="TFU21386.1"/>
    </source>
</evidence>
<dbReference type="InterPro" id="IPR006311">
    <property type="entry name" value="TAT_signal"/>
</dbReference>
<protein>
    <recommendedName>
        <fullName evidence="4">SGNH hydrolase-type esterase domain-containing protein</fullName>
    </recommendedName>
</protein>
<dbReference type="Proteomes" id="UP000297951">
    <property type="component" value="Unassembled WGS sequence"/>
</dbReference>
<dbReference type="PROSITE" id="PS51318">
    <property type="entry name" value="TAT"/>
    <property type="match status" value="1"/>
</dbReference>
<evidence type="ECO:0000256" key="1">
    <source>
        <dbReference type="SAM" id="SignalP"/>
    </source>
</evidence>
<feature type="chain" id="PRO_5021227820" description="SGNH hydrolase-type esterase domain-containing protein" evidence="1">
    <location>
        <begin position="32"/>
        <end position="355"/>
    </location>
</feature>
<dbReference type="InterPro" id="IPR036514">
    <property type="entry name" value="SGNH_hydro_sf"/>
</dbReference>
<name>A0A4Y9F2V3_9MICC</name>
<dbReference type="Gene3D" id="3.40.50.1110">
    <property type="entry name" value="SGNH hydrolase"/>
    <property type="match status" value="1"/>
</dbReference>
<gene>
    <name evidence="2" type="ORF">E4U03_09090</name>
</gene>
<keyword evidence="1" id="KW-0732">Signal</keyword>
<sequence>MTSLDQQGLQTSRRGLMRFAAFTGVASVATAAGTVAINATAHAADATASVFPSDFTYPTVTGPSLALWGSSSFEGAQADQGVPAGFNASMEALLSSYLSAPVLEFGRGGETSTMIAARRGVANNIYKLSFPNDRIPASGSVNITLSDSTYVAWGASAYVPGYVGGVAGVLEAGKTEGTYTFTRVVPGEEIYAPANTEAAWFYSYQEMISRSSYHVLQIGRNNISDYDRITQDTQRCYDLAPERTIVMGHFASKGDTLDSGRVKKVKAYNEWAASTYGAKFMNPETYLRETTQESWLRYGALSGSGVWSSNEDRKAYEAGQIPPSLYSSDGLHLNGWGYIALSQMVYYKVTELGWF</sequence>
<evidence type="ECO:0008006" key="4">
    <source>
        <dbReference type="Google" id="ProtNLM"/>
    </source>
</evidence>
<dbReference type="RefSeq" id="WP_135013228.1">
    <property type="nucleotide sequence ID" value="NZ_JADGLK010000033.1"/>
</dbReference>
<reference evidence="2 3" key="1">
    <citation type="submission" date="2019-03" db="EMBL/GenBank/DDBJ databases">
        <title>Diversity of the mouse oral microbiome.</title>
        <authorList>
            <person name="Joseph S."/>
            <person name="Aduse-Opoku J."/>
            <person name="Curtis M."/>
            <person name="Wade W."/>
            <person name="Hashim A."/>
        </authorList>
    </citation>
    <scope>NUCLEOTIDE SEQUENCE [LARGE SCALE GENOMIC DNA]</scope>
    <source>
        <strain evidence="3">irhom_31</strain>
    </source>
</reference>